<dbReference type="Pfam" id="PF05954">
    <property type="entry name" value="Phage_GPD"/>
    <property type="match status" value="1"/>
</dbReference>
<dbReference type="SUPFAM" id="SSF69279">
    <property type="entry name" value="Phage tail proteins"/>
    <property type="match status" value="1"/>
</dbReference>
<dbReference type="NCBIfam" id="TIGR01646">
    <property type="entry name" value="vgr_GE"/>
    <property type="match status" value="1"/>
</dbReference>
<comment type="caution">
    <text evidence="1">The sequence shown here is derived from an EMBL/GenBank/DDBJ whole genome shotgun (WGS) entry which is preliminary data.</text>
</comment>
<dbReference type="InterPro" id="IPR006533">
    <property type="entry name" value="T6SS_Vgr_RhsGE"/>
</dbReference>
<proteinExistence type="predicted"/>
<dbReference type="RefSeq" id="WP_166295752.1">
    <property type="nucleotide sequence ID" value="NZ_CAWPIF010000011.1"/>
</dbReference>
<reference evidence="1 2" key="1">
    <citation type="submission" date="2018-02" db="EMBL/GenBank/DDBJ databases">
        <authorList>
            <person name="Machado R.A."/>
        </authorList>
    </citation>
    <scope>NUCLEOTIDE SEQUENCE [LARGE SCALE GENOMIC DNA]</scope>
    <source>
        <strain evidence="1 2">T327</strain>
    </source>
</reference>
<name>A0ABX0GG87_9GAMM</name>
<dbReference type="Proteomes" id="UP000697802">
    <property type="component" value="Unassembled WGS sequence"/>
</dbReference>
<dbReference type="EMBL" id="PUJU01000011">
    <property type="protein sequence ID" value="NHB87537.1"/>
    <property type="molecule type" value="Genomic_DNA"/>
</dbReference>
<evidence type="ECO:0000313" key="1">
    <source>
        <dbReference type="EMBL" id="NHB87537.1"/>
    </source>
</evidence>
<accession>A0ABX0GG87</accession>
<dbReference type="Gene3D" id="2.30.110.50">
    <property type="match status" value="1"/>
</dbReference>
<organism evidence="1 2">
    <name type="scientific">Photorhabdus tasmaniensis</name>
    <dbReference type="NCBI Taxonomy" id="1004159"/>
    <lineage>
        <taxon>Bacteria</taxon>
        <taxon>Pseudomonadati</taxon>
        <taxon>Pseudomonadota</taxon>
        <taxon>Gammaproteobacteria</taxon>
        <taxon>Enterobacterales</taxon>
        <taxon>Morganellaceae</taxon>
        <taxon>Photorhabdus</taxon>
    </lineage>
</organism>
<sequence>MNNTTPAIIFDHSRYKLNVWKNTAPLDVVAFSGQEFLSRPFRYAIEFTSPVKDIKPAQMLMRDAAFTLTSAAINPGMRGMPVIPPAPLRTIYGVISGFKLLSTSRDESHYEVTLEPRLALLSRSHQFAIYQKMSVPEIVEKILRERHGFRGQDFLFTLAYPCPKRDQVMQYGEDDLHFVQRLLAEVGIWYKL</sequence>
<evidence type="ECO:0000313" key="2">
    <source>
        <dbReference type="Proteomes" id="UP000697802"/>
    </source>
</evidence>
<protein>
    <submittedName>
        <fullName evidence="1">Type VI secretion system tip protein VgrG</fullName>
    </submittedName>
</protein>
<keyword evidence="2" id="KW-1185">Reference proteome</keyword>
<gene>
    <name evidence="1" type="ORF">C5471_07370</name>
</gene>
<feature type="non-terminal residue" evidence="1">
    <location>
        <position position="192"/>
    </location>
</feature>